<feature type="domain" description="Peptide chain release factor" evidence="7">
    <location>
        <begin position="45"/>
        <end position="155"/>
    </location>
</feature>
<evidence type="ECO:0000256" key="2">
    <source>
        <dbReference type="ARBA" id="ARBA00022481"/>
    </source>
</evidence>
<evidence type="ECO:0000256" key="3">
    <source>
        <dbReference type="ARBA" id="ARBA00022917"/>
    </source>
</evidence>
<gene>
    <name evidence="4" type="primary">prfB</name>
    <name evidence="8" type="ORF">A3I41_01375</name>
</gene>
<dbReference type="Gene3D" id="3.30.70.1660">
    <property type="match status" value="1"/>
</dbReference>
<keyword evidence="4" id="KW-0963">Cytoplasm</keyword>
<comment type="caution">
    <text evidence="8">The sequence shown here is derived from an EMBL/GenBank/DDBJ whole genome shotgun (WGS) entry which is preliminary data.</text>
</comment>
<dbReference type="InterPro" id="IPR005139">
    <property type="entry name" value="PCRF"/>
</dbReference>
<keyword evidence="6" id="KW-0175">Coiled coil</keyword>
<dbReference type="Proteomes" id="UP000176593">
    <property type="component" value="Unassembled WGS sequence"/>
</dbReference>
<dbReference type="NCBIfam" id="TIGR00020">
    <property type="entry name" value="prfB"/>
    <property type="match status" value="1"/>
</dbReference>
<dbReference type="GO" id="GO:0016149">
    <property type="term" value="F:translation release factor activity, codon specific"/>
    <property type="evidence" value="ECO:0007669"/>
    <property type="project" value="UniProtKB-UniRule"/>
</dbReference>
<name>A0A1F7V7I0_9BACT</name>
<comment type="function">
    <text evidence="4">Peptide chain release factor 2 directs the termination of translation in response to the peptide chain termination codons UGA and UAA.</text>
</comment>
<keyword evidence="2 4" id="KW-0488">Methylation</keyword>
<dbReference type="InterPro" id="IPR004374">
    <property type="entry name" value="PrfB"/>
</dbReference>
<proteinExistence type="inferred from homology"/>
<dbReference type="Gene3D" id="1.20.58.410">
    <property type="entry name" value="Release factor"/>
    <property type="match status" value="1"/>
</dbReference>
<evidence type="ECO:0000313" key="8">
    <source>
        <dbReference type="EMBL" id="OGL86381.1"/>
    </source>
</evidence>
<sequence length="338" mass="38541">MAAPDFWNDTQNAKTVSKHAADLRSELSIWELFIAEVDELLELAKFGDENNDTSMHDEIASKLEALEARFSKMEFTTLFSGEHDDTTAILAIHAGSGGTEAQDWTQMLLRMYARFAEQKGFEMTILDESRAEDVGIKSVMVRVTGRYAYGYLKSEAGVHRLVRISPFDAEKMRHTTFALVEVIPELDEIEDLEIDPKDLRIDTYLSGGKGGQSVNTTYSAVRIVHLPTKIAVACQNERSQLQNKETAMKILRAKLYQLKLEEQKKQKLELRGDYQSAEWGNQIRSYVLHPYKLVKDHRTDYETTDAEGVLEGALEPFMEAYLRRELGKSDRFAKENKE</sequence>
<dbReference type="HAMAP" id="MF_00094">
    <property type="entry name" value="Rel_fac_2"/>
    <property type="match status" value="1"/>
</dbReference>
<dbReference type="InterPro" id="IPR045853">
    <property type="entry name" value="Pep_chain_release_fac_I_sf"/>
</dbReference>
<feature type="coiled-coil region" evidence="6">
    <location>
        <begin position="234"/>
        <end position="273"/>
    </location>
</feature>
<dbReference type="Pfam" id="PF00472">
    <property type="entry name" value="RF-1"/>
    <property type="match status" value="1"/>
</dbReference>
<keyword evidence="3 4" id="KW-0648">Protein biosynthesis</keyword>
<evidence type="ECO:0000313" key="9">
    <source>
        <dbReference type="Proteomes" id="UP000176593"/>
    </source>
</evidence>
<dbReference type="FunFam" id="3.30.160.20:FF:000004">
    <property type="entry name" value="Peptide chain release factor 1"/>
    <property type="match status" value="1"/>
</dbReference>
<dbReference type="SMART" id="SM00937">
    <property type="entry name" value="PCRF"/>
    <property type="match status" value="1"/>
</dbReference>
<reference evidence="8 9" key="1">
    <citation type="journal article" date="2016" name="Nat. Commun.">
        <title>Thousands of microbial genomes shed light on interconnected biogeochemical processes in an aquifer system.</title>
        <authorList>
            <person name="Anantharaman K."/>
            <person name="Brown C.T."/>
            <person name="Hug L.A."/>
            <person name="Sharon I."/>
            <person name="Castelle C.J."/>
            <person name="Probst A.J."/>
            <person name="Thomas B.C."/>
            <person name="Singh A."/>
            <person name="Wilkins M.J."/>
            <person name="Karaoz U."/>
            <person name="Brodie E.L."/>
            <person name="Williams K.H."/>
            <person name="Hubbard S.S."/>
            <person name="Banfield J.F."/>
        </authorList>
    </citation>
    <scope>NUCLEOTIDE SEQUENCE [LARGE SCALE GENOMIC DNA]</scope>
</reference>
<organism evidence="8 9">
    <name type="scientific">Candidatus Uhrbacteria bacterium RIFCSPLOWO2_02_FULL_48_18</name>
    <dbReference type="NCBI Taxonomy" id="1802408"/>
    <lineage>
        <taxon>Bacteria</taxon>
        <taxon>Candidatus Uhriibacteriota</taxon>
    </lineage>
</organism>
<dbReference type="GO" id="GO:0005737">
    <property type="term" value="C:cytoplasm"/>
    <property type="evidence" value="ECO:0007669"/>
    <property type="project" value="UniProtKB-SubCell"/>
</dbReference>
<dbReference type="PANTHER" id="PTHR43116">
    <property type="entry name" value="PEPTIDE CHAIN RELEASE FACTOR 2"/>
    <property type="match status" value="1"/>
</dbReference>
<dbReference type="EMBL" id="MGEQ01000010">
    <property type="protein sequence ID" value="OGL86381.1"/>
    <property type="molecule type" value="Genomic_DNA"/>
</dbReference>
<dbReference type="Gene3D" id="3.30.160.20">
    <property type="match status" value="1"/>
</dbReference>
<evidence type="ECO:0000256" key="4">
    <source>
        <dbReference type="HAMAP-Rule" id="MF_00094"/>
    </source>
</evidence>
<dbReference type="InterPro" id="IPR000352">
    <property type="entry name" value="Pep_chain_release_fac_I"/>
</dbReference>
<dbReference type="Pfam" id="PF03462">
    <property type="entry name" value="PCRF"/>
    <property type="match status" value="1"/>
</dbReference>
<accession>A0A1F7V7I0</accession>
<dbReference type="AlphaFoldDB" id="A0A1F7V7I0"/>
<evidence type="ECO:0000256" key="6">
    <source>
        <dbReference type="SAM" id="Coils"/>
    </source>
</evidence>
<feature type="modified residue" description="N5-methylglutamine" evidence="4">
    <location>
        <position position="212"/>
    </location>
</feature>
<evidence type="ECO:0000256" key="1">
    <source>
        <dbReference type="ARBA" id="ARBA00010835"/>
    </source>
</evidence>
<dbReference type="SUPFAM" id="SSF75620">
    <property type="entry name" value="Release factor"/>
    <property type="match status" value="1"/>
</dbReference>
<comment type="PTM">
    <text evidence="4">Methylated by PrmC. Methylation increases the termination efficiency of RF2.</text>
</comment>
<evidence type="ECO:0000256" key="5">
    <source>
        <dbReference type="NCBIfam" id="TIGR00020"/>
    </source>
</evidence>
<dbReference type="PANTHER" id="PTHR43116:SF3">
    <property type="entry name" value="CLASS I PEPTIDE CHAIN RELEASE FACTOR"/>
    <property type="match status" value="1"/>
</dbReference>
<protein>
    <recommendedName>
        <fullName evidence="4 5">Peptide chain release factor 2</fullName>
        <shortName evidence="4">RF-2</shortName>
    </recommendedName>
</protein>
<comment type="similarity">
    <text evidence="1 4">Belongs to the prokaryotic/mitochondrial release factor family.</text>
</comment>
<evidence type="ECO:0000259" key="7">
    <source>
        <dbReference type="SMART" id="SM00937"/>
    </source>
</evidence>
<comment type="subcellular location">
    <subcellularLocation>
        <location evidence="4">Cytoplasm</location>
    </subcellularLocation>
</comment>